<reference evidence="1 2" key="1">
    <citation type="journal article" date="2015" name="Genome Biol. Evol.">
        <title>Comparative Genomics of a Bacterivorous Green Alga Reveals Evolutionary Causalities and Consequences of Phago-Mixotrophic Mode of Nutrition.</title>
        <authorList>
            <person name="Burns J.A."/>
            <person name="Paasch A."/>
            <person name="Narechania A."/>
            <person name="Kim E."/>
        </authorList>
    </citation>
    <scope>NUCLEOTIDE SEQUENCE [LARGE SCALE GENOMIC DNA]</scope>
    <source>
        <strain evidence="1 2">PLY_AMNH</strain>
    </source>
</reference>
<gene>
    <name evidence="1" type="ORF">CYMTET_54431</name>
</gene>
<dbReference type="EMBL" id="LGRX02035308">
    <property type="protein sequence ID" value="KAK3235365.1"/>
    <property type="molecule type" value="Genomic_DNA"/>
</dbReference>
<dbReference type="Proteomes" id="UP001190700">
    <property type="component" value="Unassembled WGS sequence"/>
</dbReference>
<organism evidence="1 2">
    <name type="scientific">Cymbomonas tetramitiformis</name>
    <dbReference type="NCBI Taxonomy" id="36881"/>
    <lineage>
        <taxon>Eukaryota</taxon>
        <taxon>Viridiplantae</taxon>
        <taxon>Chlorophyta</taxon>
        <taxon>Pyramimonadophyceae</taxon>
        <taxon>Pyramimonadales</taxon>
        <taxon>Pyramimonadaceae</taxon>
        <taxon>Cymbomonas</taxon>
    </lineage>
</organism>
<keyword evidence="2" id="KW-1185">Reference proteome</keyword>
<sequence>MESGCSACPSCNVAFVCGAELTTHHSTCQERSRGAAAEVVADRAQRREHLVDPAIPEASWEWRRGLQLSEIFCVPQERVARMLASEWEALYWAAATSVPVWPARTSEERVLRNVISLVKKGQLGKTIRPLDPGVFAPLAPETLEALQALHPAVDGLPASVQAASLVLQETAVEAECWQMPLGVIEVQGGADVCLRIVQALFGTVPLWCALQLDCKTAFNTVHRRAIHRAVYTDFPGLLSMTESCFRHEPWLGWRGADGQFIWARPSGSCEAFHEVMDASGAPMSGAAVPLDGIKGVVDLGPAGAAGGVAGLVGAHVEEGNNGDQGLAPSPGGTGGNGCGGHPLVAGLVSAMEDARSERVGAGGARRRRASTC</sequence>
<protein>
    <submittedName>
        <fullName evidence="1">Uncharacterized protein</fullName>
    </submittedName>
</protein>
<accession>A0AAE0BG72</accession>
<proteinExistence type="predicted"/>
<comment type="caution">
    <text evidence="1">The sequence shown here is derived from an EMBL/GenBank/DDBJ whole genome shotgun (WGS) entry which is preliminary data.</text>
</comment>
<dbReference type="AlphaFoldDB" id="A0AAE0BG72"/>
<name>A0AAE0BG72_9CHLO</name>
<evidence type="ECO:0000313" key="2">
    <source>
        <dbReference type="Proteomes" id="UP001190700"/>
    </source>
</evidence>
<evidence type="ECO:0000313" key="1">
    <source>
        <dbReference type="EMBL" id="KAK3235365.1"/>
    </source>
</evidence>